<name>A0A914V6Q1_9BILA</name>
<feature type="region of interest" description="Disordered" evidence="1">
    <location>
        <begin position="1"/>
        <end position="49"/>
    </location>
</feature>
<protein>
    <submittedName>
        <fullName evidence="3">Uncharacterized protein</fullName>
    </submittedName>
</protein>
<dbReference type="WBParaSite" id="PSAMB.scaffold16043size1421.g36768.t1">
    <property type="protein sequence ID" value="PSAMB.scaffold16043size1421.g36768.t1"/>
    <property type="gene ID" value="PSAMB.scaffold16043size1421.g36768"/>
</dbReference>
<dbReference type="AlphaFoldDB" id="A0A914V6Q1"/>
<reference evidence="3" key="1">
    <citation type="submission" date="2022-11" db="UniProtKB">
        <authorList>
            <consortium name="WormBaseParasite"/>
        </authorList>
    </citation>
    <scope>IDENTIFICATION</scope>
</reference>
<accession>A0A914V6Q1</accession>
<keyword evidence="2" id="KW-1185">Reference proteome</keyword>
<evidence type="ECO:0000313" key="3">
    <source>
        <dbReference type="WBParaSite" id="PSAMB.scaffold16043size1421.g36768.t1"/>
    </source>
</evidence>
<feature type="compositionally biased region" description="Polar residues" evidence="1">
    <location>
        <begin position="1"/>
        <end position="13"/>
    </location>
</feature>
<organism evidence="2 3">
    <name type="scientific">Plectus sambesii</name>
    <dbReference type="NCBI Taxonomy" id="2011161"/>
    <lineage>
        <taxon>Eukaryota</taxon>
        <taxon>Metazoa</taxon>
        <taxon>Ecdysozoa</taxon>
        <taxon>Nematoda</taxon>
        <taxon>Chromadorea</taxon>
        <taxon>Plectida</taxon>
        <taxon>Plectina</taxon>
        <taxon>Plectoidea</taxon>
        <taxon>Plectidae</taxon>
        <taxon>Plectus</taxon>
    </lineage>
</organism>
<evidence type="ECO:0000256" key="1">
    <source>
        <dbReference type="SAM" id="MobiDB-lite"/>
    </source>
</evidence>
<dbReference type="Proteomes" id="UP000887566">
    <property type="component" value="Unplaced"/>
</dbReference>
<proteinExistence type="predicted"/>
<sequence length="118" mass="13128">MGKNYSAGSTPSNVLRRPTAALPTTDASGGCRALPSSNPPPLQPPACSIQLQSPNELSKTRSFPFAMSVGKHVDIAVILEDYAWRFFKDIQSIRKTRNDDFRNLEREDVEFEVVRNGF</sequence>
<evidence type="ECO:0000313" key="2">
    <source>
        <dbReference type="Proteomes" id="UP000887566"/>
    </source>
</evidence>